<organism evidence="7 8">
    <name type="scientific">Hujiaoplasma nucleasis</name>
    <dbReference type="NCBI Taxonomy" id="2725268"/>
    <lineage>
        <taxon>Bacteria</taxon>
        <taxon>Bacillati</taxon>
        <taxon>Mycoplasmatota</taxon>
        <taxon>Mollicutes</taxon>
        <taxon>Candidatus Izemoplasmatales</taxon>
        <taxon>Hujiaoplasmataceae</taxon>
        <taxon>Hujiaoplasma</taxon>
    </lineage>
</organism>
<dbReference type="Proteomes" id="UP000512167">
    <property type="component" value="Chromosome"/>
</dbReference>
<protein>
    <recommendedName>
        <fullName evidence="6">Glucose-inhibited division protein B</fullName>
    </recommendedName>
</protein>
<keyword evidence="4" id="KW-0808">Transferase</keyword>
<evidence type="ECO:0000256" key="3">
    <source>
        <dbReference type="ARBA" id="ARBA00022603"/>
    </source>
</evidence>
<dbReference type="GO" id="GO:0070043">
    <property type="term" value="F:rRNA (guanine-N7-)-methyltransferase activity"/>
    <property type="evidence" value="ECO:0007669"/>
    <property type="project" value="TreeGrafter"/>
</dbReference>
<dbReference type="InterPro" id="IPR003682">
    <property type="entry name" value="rRNA_ssu_MeTfrase_G"/>
</dbReference>
<evidence type="ECO:0000313" key="8">
    <source>
        <dbReference type="Proteomes" id="UP000512167"/>
    </source>
</evidence>
<dbReference type="PANTHER" id="PTHR31760">
    <property type="entry name" value="S-ADENOSYL-L-METHIONINE-DEPENDENT METHYLTRANSFERASES SUPERFAMILY PROTEIN"/>
    <property type="match status" value="1"/>
</dbReference>
<dbReference type="Gene3D" id="3.40.50.150">
    <property type="entry name" value="Vaccinia Virus protein VP39"/>
    <property type="match status" value="1"/>
</dbReference>
<dbReference type="Pfam" id="PF02527">
    <property type="entry name" value="GidB"/>
    <property type="match status" value="1"/>
</dbReference>
<dbReference type="PANTHER" id="PTHR31760:SF0">
    <property type="entry name" value="S-ADENOSYL-L-METHIONINE-DEPENDENT METHYLTRANSFERASES SUPERFAMILY PROTEIN"/>
    <property type="match status" value="1"/>
</dbReference>
<sequence>MEFLNRLINLLDVNIHLIHGRAEELGIFNEFDIIMARAVAKLNILVEMALPMLKINGYFVAFKSIHYQEELDQAKHAIELLGGKVEKIINYTLTEDLQHVYILIRKIKHSPKIYPRSFAKIKKSPL</sequence>
<dbReference type="KEGG" id="tbk:HF295_05835"/>
<reference evidence="7 8" key="1">
    <citation type="submission" date="2020-04" db="EMBL/GenBank/DDBJ databases">
        <authorList>
            <person name="Zheng R.K."/>
            <person name="Sun C.M."/>
        </authorList>
    </citation>
    <scope>NUCLEOTIDE SEQUENCE [LARGE SCALE GENOMIC DNA]</scope>
    <source>
        <strain evidence="8">zrk29</strain>
    </source>
</reference>
<dbReference type="AlphaFoldDB" id="A0A7L6N609"/>
<keyword evidence="5" id="KW-0949">S-adenosyl-L-methionine</keyword>
<keyword evidence="8" id="KW-1185">Reference proteome</keyword>
<evidence type="ECO:0000256" key="1">
    <source>
        <dbReference type="ARBA" id="ARBA00022490"/>
    </source>
</evidence>
<evidence type="ECO:0000313" key="7">
    <source>
        <dbReference type="EMBL" id="QLY40981.1"/>
    </source>
</evidence>
<keyword evidence="3" id="KW-0489">Methyltransferase</keyword>
<accession>A0A7L6N609</accession>
<keyword evidence="1" id="KW-0963">Cytoplasm</keyword>
<gene>
    <name evidence="7" type="ORF">HF295_05835</name>
</gene>
<evidence type="ECO:0000256" key="4">
    <source>
        <dbReference type="ARBA" id="ARBA00022679"/>
    </source>
</evidence>
<dbReference type="SUPFAM" id="SSF53335">
    <property type="entry name" value="S-adenosyl-L-methionine-dependent methyltransferases"/>
    <property type="match status" value="1"/>
</dbReference>
<proteinExistence type="predicted"/>
<dbReference type="InterPro" id="IPR029063">
    <property type="entry name" value="SAM-dependent_MTases_sf"/>
</dbReference>
<evidence type="ECO:0000256" key="6">
    <source>
        <dbReference type="ARBA" id="ARBA00031818"/>
    </source>
</evidence>
<name>A0A7L6N609_9MOLU</name>
<evidence type="ECO:0000256" key="2">
    <source>
        <dbReference type="ARBA" id="ARBA00022552"/>
    </source>
</evidence>
<evidence type="ECO:0000256" key="5">
    <source>
        <dbReference type="ARBA" id="ARBA00022691"/>
    </source>
</evidence>
<keyword evidence="2" id="KW-0698">rRNA processing</keyword>
<dbReference type="GO" id="GO:0005829">
    <property type="term" value="C:cytosol"/>
    <property type="evidence" value="ECO:0007669"/>
    <property type="project" value="TreeGrafter"/>
</dbReference>
<dbReference type="EMBL" id="CP051151">
    <property type="protein sequence ID" value="QLY40981.1"/>
    <property type="molecule type" value="Genomic_DNA"/>
</dbReference>